<evidence type="ECO:0000313" key="3">
    <source>
        <dbReference type="Proteomes" id="UP000037251"/>
    </source>
</evidence>
<organism evidence="2 3">
    <name type="scientific">Streptomyces resistomycificus</name>
    <dbReference type="NCBI Taxonomy" id="67356"/>
    <lineage>
        <taxon>Bacteria</taxon>
        <taxon>Bacillati</taxon>
        <taxon>Actinomycetota</taxon>
        <taxon>Actinomycetes</taxon>
        <taxon>Kitasatosporales</taxon>
        <taxon>Streptomycetaceae</taxon>
        <taxon>Streptomyces</taxon>
        <taxon>Streptomyces aurantiacus group</taxon>
    </lineage>
</organism>
<feature type="compositionally biased region" description="Low complexity" evidence="1">
    <location>
        <begin position="154"/>
        <end position="163"/>
    </location>
</feature>
<sequence length="250" mass="26015">MTADRLAQAVRQRLGLGRLLALGGPRDGAWISEEATRAVLRHATEGLPGVRLGPLRIGPADPANAREPAVPPPPSALWPGPLRVTAEFEATPEQPLPTTADRLRAALTAIATERLGLVVAEVDLRVTALLDGTEEPAPEAPPQASPVRPPEPSAAPGAARSAEAGGGDEGRAGAAALAVTGVTRLTGLLGLPVHIEERQGESTLPRRHVRIELAVGTDRRALDVAREVRAEVERALPDQPTVAVLVTAVD</sequence>
<dbReference type="eggNOG" id="ENOG50348GK">
    <property type="taxonomic scope" value="Bacteria"/>
</dbReference>
<protein>
    <submittedName>
        <fullName evidence="2">Nucleopolyhedrovirus P10 family protein</fullName>
    </submittedName>
</protein>
<feature type="compositionally biased region" description="Pro residues" evidence="1">
    <location>
        <begin position="138"/>
        <end position="153"/>
    </location>
</feature>
<dbReference type="RefSeq" id="WP_053191900.1">
    <property type="nucleotide sequence ID" value="NZ_KQ949003.1"/>
</dbReference>
<keyword evidence="3" id="KW-1185">Reference proteome</keyword>
<gene>
    <name evidence="2" type="ORF">ADK37_21270</name>
</gene>
<reference evidence="3" key="1">
    <citation type="submission" date="2015-07" db="EMBL/GenBank/DDBJ databases">
        <authorList>
            <person name="Ju K.-S."/>
            <person name="Doroghazi J.R."/>
            <person name="Metcalf W.W."/>
        </authorList>
    </citation>
    <scope>NUCLEOTIDE SEQUENCE [LARGE SCALE GENOMIC DNA]</scope>
    <source>
        <strain evidence="3">NRRL 2290</strain>
    </source>
</reference>
<dbReference type="PATRIC" id="fig|67356.5.peg.4521"/>
<dbReference type="EMBL" id="LGUS01000169">
    <property type="protein sequence ID" value="KOG33903.1"/>
    <property type="molecule type" value="Genomic_DNA"/>
</dbReference>
<proteinExistence type="predicted"/>
<dbReference type="STRING" id="67356.AQJ84_35615"/>
<dbReference type="OrthoDB" id="4338350at2"/>
<name>A0A0L8L6R2_9ACTN</name>
<evidence type="ECO:0000256" key="1">
    <source>
        <dbReference type="SAM" id="MobiDB-lite"/>
    </source>
</evidence>
<dbReference type="AlphaFoldDB" id="A0A0L8L6R2"/>
<feature type="region of interest" description="Disordered" evidence="1">
    <location>
        <begin position="133"/>
        <end position="170"/>
    </location>
</feature>
<comment type="caution">
    <text evidence="2">The sequence shown here is derived from an EMBL/GenBank/DDBJ whole genome shotgun (WGS) entry which is preliminary data.</text>
</comment>
<evidence type="ECO:0000313" key="2">
    <source>
        <dbReference type="EMBL" id="KOG33903.1"/>
    </source>
</evidence>
<accession>A0A0L8L6R2</accession>
<dbReference type="Proteomes" id="UP000037251">
    <property type="component" value="Unassembled WGS sequence"/>
</dbReference>